<dbReference type="InterPro" id="IPR029058">
    <property type="entry name" value="AB_hydrolase_fold"/>
</dbReference>
<comment type="caution">
    <text evidence="2">The sequence shown here is derived from an EMBL/GenBank/DDBJ whole genome shotgun (WGS) entry which is preliminary data.</text>
</comment>
<evidence type="ECO:0000313" key="2">
    <source>
        <dbReference type="EMBL" id="KAK6335612.1"/>
    </source>
</evidence>
<dbReference type="PANTHER" id="PTHR43798">
    <property type="entry name" value="MONOACYLGLYCEROL LIPASE"/>
    <property type="match status" value="1"/>
</dbReference>
<accession>A0AAV9U8D5</accession>
<dbReference type="EMBL" id="JAVHNQ010000012">
    <property type="protein sequence ID" value="KAK6335612.1"/>
    <property type="molecule type" value="Genomic_DNA"/>
</dbReference>
<evidence type="ECO:0000313" key="3">
    <source>
        <dbReference type="Proteomes" id="UP001375240"/>
    </source>
</evidence>
<keyword evidence="3" id="KW-1185">Reference proteome</keyword>
<dbReference type="InterPro" id="IPR000073">
    <property type="entry name" value="AB_hydrolase_1"/>
</dbReference>
<evidence type="ECO:0000259" key="1">
    <source>
        <dbReference type="Pfam" id="PF12697"/>
    </source>
</evidence>
<protein>
    <recommendedName>
        <fullName evidence="1">AB hydrolase-1 domain-containing protein</fullName>
    </recommendedName>
</protein>
<dbReference type="Pfam" id="PF12697">
    <property type="entry name" value="Abhydrolase_6"/>
    <property type="match status" value="1"/>
</dbReference>
<reference evidence="2 3" key="1">
    <citation type="submission" date="2019-10" db="EMBL/GenBank/DDBJ databases">
        <authorList>
            <person name="Palmer J.M."/>
        </authorList>
    </citation>
    <scope>NUCLEOTIDE SEQUENCE [LARGE SCALE GENOMIC DNA]</scope>
    <source>
        <strain evidence="2 3">TWF696</strain>
    </source>
</reference>
<organism evidence="2 3">
    <name type="scientific">Orbilia brochopaga</name>
    <dbReference type="NCBI Taxonomy" id="3140254"/>
    <lineage>
        <taxon>Eukaryota</taxon>
        <taxon>Fungi</taxon>
        <taxon>Dikarya</taxon>
        <taxon>Ascomycota</taxon>
        <taxon>Pezizomycotina</taxon>
        <taxon>Orbiliomycetes</taxon>
        <taxon>Orbiliales</taxon>
        <taxon>Orbiliaceae</taxon>
        <taxon>Orbilia</taxon>
    </lineage>
</organism>
<dbReference type="Gene3D" id="3.40.50.1820">
    <property type="entry name" value="alpha/beta hydrolase"/>
    <property type="match status" value="1"/>
</dbReference>
<feature type="domain" description="AB hydrolase-1" evidence="1">
    <location>
        <begin position="151"/>
        <end position="425"/>
    </location>
</feature>
<name>A0AAV9U8D5_9PEZI</name>
<proteinExistence type="predicted"/>
<dbReference type="AlphaFoldDB" id="A0AAV9U8D5"/>
<dbReference type="GO" id="GO:0016020">
    <property type="term" value="C:membrane"/>
    <property type="evidence" value="ECO:0007669"/>
    <property type="project" value="TreeGrafter"/>
</dbReference>
<dbReference type="SUPFAM" id="SSF53474">
    <property type="entry name" value="alpha/beta-Hydrolases"/>
    <property type="match status" value="1"/>
</dbReference>
<dbReference type="InterPro" id="IPR050266">
    <property type="entry name" value="AB_hydrolase_sf"/>
</dbReference>
<sequence>MAGVVLRCHGVLSTGRGFSRLPFLQTRWSPLANAVWRSGYSRLCSGVVTSRLSFEKSNVSRLRCASLHSRSFKTSNMADGSIKMRELLLKQGPYVTAKGVLKVEKHIIPAFPIREHPRGVWDENDKLNLVVNHYRPVSNPQPKPGDLTLIVSHANGFHKEMYEPFLEHLVVKYEEQGAKIRGIFIADMFCQGESGILNEKKLGGEVSWFDHTRDLLSLIQHFPNDIVRPIAGIGHSMGGAQLFRLSLMHPTLLSCVIGVDPVIMPPQSSPASANFAPMSARRRDIWPSREAAVKFFKSRPYYSDWDQEVLGIHMDMGLRKVPTALYPDISAVEGGANAVTLTTTKHQEVFTFYRTAEKNRRDPGDMFSWLKDMRIPVCYIQGKTSVLNWADNNEKKMENTPQPCEMHIVDCGHLVPLEKPRESAEIAADYLFQQVKAWKEKDEAFKKLYPPTKTISSDFFDPKPRTTKL</sequence>
<dbReference type="Proteomes" id="UP001375240">
    <property type="component" value="Unassembled WGS sequence"/>
</dbReference>
<dbReference type="PANTHER" id="PTHR43798:SF33">
    <property type="entry name" value="HYDROLASE, PUTATIVE (AFU_ORTHOLOGUE AFUA_2G14860)-RELATED"/>
    <property type="match status" value="1"/>
</dbReference>
<gene>
    <name evidence="2" type="ORF">TWF696_002379</name>
</gene>